<evidence type="ECO:0000313" key="2">
    <source>
        <dbReference type="EMBL" id="CAE7461811.1"/>
    </source>
</evidence>
<keyword evidence="3" id="KW-1185">Reference proteome</keyword>
<comment type="caution">
    <text evidence="2">The sequence shown here is derived from an EMBL/GenBank/DDBJ whole genome shotgun (WGS) entry which is preliminary data.</text>
</comment>
<sequence>MKEPEEEGEEQRQQEETPLHPMNCFEGMNWRRCAIKGSRCPPRRSKEGDLCKGCEDESGCIQCPVCTELHRGREMTGAEKAVEFCWCSCLRLSCVRWAVQRCRSLEMHEAVGVRGCPDGLRLGWCF</sequence>
<organism evidence="2 3">
    <name type="scientific">Symbiodinium natans</name>
    <dbReference type="NCBI Taxonomy" id="878477"/>
    <lineage>
        <taxon>Eukaryota</taxon>
        <taxon>Sar</taxon>
        <taxon>Alveolata</taxon>
        <taxon>Dinophyceae</taxon>
        <taxon>Suessiales</taxon>
        <taxon>Symbiodiniaceae</taxon>
        <taxon>Symbiodinium</taxon>
    </lineage>
</organism>
<dbReference type="EMBL" id="CAJNDS010002404">
    <property type="protein sequence ID" value="CAE7461811.1"/>
    <property type="molecule type" value="Genomic_DNA"/>
</dbReference>
<evidence type="ECO:0000313" key="3">
    <source>
        <dbReference type="Proteomes" id="UP000604046"/>
    </source>
</evidence>
<name>A0A812S049_9DINO</name>
<gene>
    <name evidence="2" type="ORF">SNAT2548_LOCUS25688</name>
</gene>
<dbReference type="Proteomes" id="UP000604046">
    <property type="component" value="Unassembled WGS sequence"/>
</dbReference>
<proteinExistence type="predicted"/>
<accession>A0A812S049</accession>
<protein>
    <submittedName>
        <fullName evidence="2">Uncharacterized protein</fullName>
    </submittedName>
</protein>
<reference evidence="2" key="1">
    <citation type="submission" date="2021-02" db="EMBL/GenBank/DDBJ databases">
        <authorList>
            <person name="Dougan E. K."/>
            <person name="Rhodes N."/>
            <person name="Thang M."/>
            <person name="Chan C."/>
        </authorList>
    </citation>
    <scope>NUCLEOTIDE SEQUENCE</scope>
</reference>
<dbReference type="AlphaFoldDB" id="A0A812S049"/>
<feature type="region of interest" description="Disordered" evidence="1">
    <location>
        <begin position="1"/>
        <end position="22"/>
    </location>
</feature>
<evidence type="ECO:0000256" key="1">
    <source>
        <dbReference type="SAM" id="MobiDB-lite"/>
    </source>
</evidence>